<feature type="domain" description="PDZ" evidence="1">
    <location>
        <begin position="1"/>
        <end position="38"/>
    </location>
</feature>
<dbReference type="SUPFAM" id="SSF102114">
    <property type="entry name" value="Radical SAM enzymes"/>
    <property type="match status" value="1"/>
</dbReference>
<organism evidence="2 3">
    <name type="scientific">Desulfosporosinus acididurans</name>
    <dbReference type="NCBI Taxonomy" id="476652"/>
    <lineage>
        <taxon>Bacteria</taxon>
        <taxon>Bacillati</taxon>
        <taxon>Bacillota</taxon>
        <taxon>Clostridia</taxon>
        <taxon>Eubacteriales</taxon>
        <taxon>Desulfitobacteriaceae</taxon>
        <taxon>Desulfosporosinus</taxon>
    </lineage>
</organism>
<reference evidence="2 3" key="1">
    <citation type="submission" date="2015-06" db="EMBL/GenBank/DDBJ databases">
        <title>Draft genome of the moderately acidophilic sulfate reducer Candidatus Desulfosporosinus acididurans strain M1.</title>
        <authorList>
            <person name="Poehlein A."/>
            <person name="Petzsch P."/>
            <person name="Johnson B.D."/>
            <person name="Schloemann M."/>
            <person name="Daniel R."/>
            <person name="Muehling M."/>
        </authorList>
    </citation>
    <scope>NUCLEOTIDE SEQUENCE [LARGE SCALE GENOMIC DNA]</scope>
    <source>
        <strain evidence="2 3">M1</strain>
    </source>
</reference>
<dbReference type="InterPro" id="IPR036034">
    <property type="entry name" value="PDZ_sf"/>
</dbReference>
<dbReference type="EMBL" id="LDZY01000004">
    <property type="protein sequence ID" value="KLU66706.1"/>
    <property type="molecule type" value="Genomic_DNA"/>
</dbReference>
<dbReference type="InterPro" id="IPR041489">
    <property type="entry name" value="PDZ_6"/>
</dbReference>
<dbReference type="InterPro" id="IPR058240">
    <property type="entry name" value="rSAM_sf"/>
</dbReference>
<dbReference type="Pfam" id="PF19238">
    <property type="entry name" value="Radical_SAM_2"/>
    <property type="match status" value="1"/>
</dbReference>
<comment type="caution">
    <text evidence="2">The sequence shown here is derived from an EMBL/GenBank/DDBJ whole genome shotgun (WGS) entry which is preliminary data.</text>
</comment>
<dbReference type="STRING" id="476652.DEAC_c13730"/>
<dbReference type="PATRIC" id="fig|476652.3.peg.1410"/>
<accession>A0A0J1IPT4</accession>
<dbReference type="PROSITE" id="PS50106">
    <property type="entry name" value="PDZ"/>
    <property type="match status" value="1"/>
</dbReference>
<dbReference type="InterPro" id="IPR045375">
    <property type="entry name" value="Put_radical_SAM-like_N"/>
</dbReference>
<evidence type="ECO:0000259" key="1">
    <source>
        <dbReference type="PROSITE" id="PS50106"/>
    </source>
</evidence>
<dbReference type="RefSeq" id="WP_200903106.1">
    <property type="nucleotide sequence ID" value="NZ_LDZY01000004.1"/>
</dbReference>
<dbReference type="InterPro" id="IPR007549">
    <property type="entry name" value="DUF512"/>
</dbReference>
<protein>
    <submittedName>
        <fullName evidence="2">PDZ domain (Also known as DHR or GLGF)</fullName>
    </submittedName>
</protein>
<dbReference type="Pfam" id="PF04459">
    <property type="entry name" value="DUF512"/>
    <property type="match status" value="1"/>
</dbReference>
<sequence length="442" mass="49465">MVKGLVIAGVSPGSIAEEMEIQVGDRVLAVNGEELRDVIDFQYGISDEEFTLLIEKGNGEEWELEIEKAPGEFLGIDVETISSEGTKLCCNNCTFCFVAQMPKGMRATLYDKDDDYRLSMTQGSFITLSNLSDEEIKRIIDFHLSPLYISVHAWNPEIRVKLMKNPQAGKLPQQIQRLTEAGIAIHAQIVLVPEHNDGEVLTETIMKLGEHYPSVQSIAVVPVGLTRYREHLTSLRGFTPAEAAHILDQAELWQQDFYKRTGQHLVYFADEFYVLAGREFPETSVYDDFPQLENGVGMARTFISELEIGWPYLPNSISQRHVHLVTGTSAQGLFEKWSRKLMDHVRGLTISVHAIRNDFFGSSVTVAGLLTAQDIALQLGDLAGDDFLIPRVMLKADEPIFLDDYSVQWLEEKVNGRAKIVENHGTAFLEQVIGYSLGGKTV</sequence>
<name>A0A0J1IPT4_9FIRM</name>
<dbReference type="Pfam" id="PF17820">
    <property type="entry name" value="PDZ_6"/>
    <property type="match status" value="1"/>
</dbReference>
<dbReference type="InterPro" id="IPR013785">
    <property type="entry name" value="Aldolase_TIM"/>
</dbReference>
<dbReference type="Gene3D" id="3.20.20.70">
    <property type="entry name" value="Aldolase class I"/>
    <property type="match status" value="1"/>
</dbReference>
<dbReference type="InterPro" id="IPR001478">
    <property type="entry name" value="PDZ"/>
</dbReference>
<dbReference type="Gene3D" id="2.30.42.10">
    <property type="match status" value="1"/>
</dbReference>
<evidence type="ECO:0000313" key="3">
    <source>
        <dbReference type="Proteomes" id="UP000036356"/>
    </source>
</evidence>
<dbReference type="Proteomes" id="UP000036356">
    <property type="component" value="Unassembled WGS sequence"/>
</dbReference>
<evidence type="ECO:0000313" key="2">
    <source>
        <dbReference type="EMBL" id="KLU66706.1"/>
    </source>
</evidence>
<dbReference type="AlphaFoldDB" id="A0A0J1IPT4"/>
<proteinExistence type="predicted"/>
<dbReference type="SUPFAM" id="SSF50156">
    <property type="entry name" value="PDZ domain-like"/>
    <property type="match status" value="1"/>
</dbReference>
<gene>
    <name evidence="2" type="ORF">DEAC_c13730</name>
</gene>
<keyword evidence="3" id="KW-1185">Reference proteome</keyword>